<evidence type="ECO:0000313" key="3">
    <source>
        <dbReference type="Proteomes" id="UP000467841"/>
    </source>
</evidence>
<accession>A0A6D2JFK9</accession>
<feature type="region of interest" description="Disordered" evidence="1">
    <location>
        <begin position="83"/>
        <end position="112"/>
    </location>
</feature>
<dbReference type="EMBL" id="CACVBM020001218">
    <property type="protein sequence ID" value="CAA7039765.1"/>
    <property type="molecule type" value="Genomic_DNA"/>
</dbReference>
<feature type="compositionally biased region" description="Basic and acidic residues" evidence="1">
    <location>
        <begin position="266"/>
        <end position="299"/>
    </location>
</feature>
<dbReference type="OrthoDB" id="754229at2759"/>
<reference evidence="2" key="1">
    <citation type="submission" date="2020-01" db="EMBL/GenBank/DDBJ databases">
        <authorList>
            <person name="Mishra B."/>
        </authorList>
    </citation>
    <scope>NUCLEOTIDE SEQUENCE [LARGE SCALE GENOMIC DNA]</scope>
</reference>
<feature type="compositionally biased region" description="Basic residues" evidence="1">
    <location>
        <begin position="253"/>
        <end position="265"/>
    </location>
</feature>
<feature type="compositionally biased region" description="Basic and acidic residues" evidence="1">
    <location>
        <begin position="488"/>
        <end position="499"/>
    </location>
</feature>
<proteinExistence type="predicted"/>
<comment type="caution">
    <text evidence="2">The sequence shown here is derived from an EMBL/GenBank/DDBJ whole genome shotgun (WGS) entry which is preliminary data.</text>
</comment>
<evidence type="ECO:0000256" key="1">
    <source>
        <dbReference type="SAM" id="MobiDB-lite"/>
    </source>
</evidence>
<keyword evidence="3" id="KW-1185">Reference proteome</keyword>
<dbReference type="Proteomes" id="UP000467841">
    <property type="component" value="Unassembled WGS sequence"/>
</dbReference>
<feature type="compositionally biased region" description="Polar residues" evidence="1">
    <location>
        <begin position="471"/>
        <end position="484"/>
    </location>
</feature>
<gene>
    <name evidence="2" type="ORF">MERR_LOCUS27000</name>
</gene>
<feature type="region of interest" description="Disordered" evidence="1">
    <location>
        <begin position="218"/>
        <end position="510"/>
    </location>
</feature>
<evidence type="ECO:0000313" key="2">
    <source>
        <dbReference type="EMBL" id="CAA7039765.1"/>
    </source>
</evidence>
<feature type="region of interest" description="Disordered" evidence="1">
    <location>
        <begin position="980"/>
        <end position="1042"/>
    </location>
</feature>
<feature type="compositionally biased region" description="Basic residues" evidence="1">
    <location>
        <begin position="92"/>
        <end position="101"/>
    </location>
</feature>
<feature type="region of interest" description="Disordered" evidence="1">
    <location>
        <begin position="838"/>
        <end position="860"/>
    </location>
</feature>
<dbReference type="PANTHER" id="PTHR35504:SF1">
    <property type="entry name" value="PROTEIN EMBRYONIC FLOWER 1"/>
    <property type="match status" value="1"/>
</dbReference>
<dbReference type="InterPro" id="IPR034583">
    <property type="entry name" value="EMF1"/>
</dbReference>
<organism evidence="2 3">
    <name type="scientific">Microthlaspi erraticum</name>
    <dbReference type="NCBI Taxonomy" id="1685480"/>
    <lineage>
        <taxon>Eukaryota</taxon>
        <taxon>Viridiplantae</taxon>
        <taxon>Streptophyta</taxon>
        <taxon>Embryophyta</taxon>
        <taxon>Tracheophyta</taxon>
        <taxon>Spermatophyta</taxon>
        <taxon>Magnoliopsida</taxon>
        <taxon>eudicotyledons</taxon>
        <taxon>Gunneridae</taxon>
        <taxon>Pentapetalae</taxon>
        <taxon>rosids</taxon>
        <taxon>malvids</taxon>
        <taxon>Brassicales</taxon>
        <taxon>Brassicaceae</taxon>
        <taxon>Coluteocarpeae</taxon>
        <taxon>Microthlaspi</taxon>
    </lineage>
</organism>
<feature type="compositionally biased region" description="Basic residues" evidence="1">
    <location>
        <begin position="358"/>
        <end position="375"/>
    </location>
</feature>
<dbReference type="AlphaFoldDB" id="A0A6D2JFK9"/>
<protein>
    <submittedName>
        <fullName evidence="2">Uncharacterized protein</fullName>
    </submittedName>
</protein>
<dbReference type="PANTHER" id="PTHR35504">
    <property type="entry name" value="PROTEIN EMBRYONIC FLOWER 1"/>
    <property type="match status" value="1"/>
</dbReference>
<dbReference type="GO" id="GO:0045892">
    <property type="term" value="P:negative regulation of DNA-templated transcription"/>
    <property type="evidence" value="ECO:0007669"/>
    <property type="project" value="InterPro"/>
</dbReference>
<feature type="compositionally biased region" description="Low complexity" evidence="1">
    <location>
        <begin position="102"/>
        <end position="112"/>
    </location>
</feature>
<name>A0A6D2JFK9_9BRAS</name>
<dbReference type="GO" id="GO:0048367">
    <property type="term" value="P:shoot system development"/>
    <property type="evidence" value="ECO:0007669"/>
    <property type="project" value="InterPro"/>
</dbReference>
<sequence>MGSISIDLTDAVNENDMAKCNHFSIRGYVAEAFENDMTQCWPFSKKSYRLMEQGIYPLPPLSVPNDRRHDCTSCIRDILAGRPKDPELRSYPRNRSRKSVPRRSSPGPSNRNALAVVAGNAVEQNENQNPERSQQATAEENEIVICARRSSPSPSKLNALAVVAGNAVEEDANVNSGRSQQYDLTTVEENENVICARSSSPSSSKMNALAVVAGNAVEEDEKDDHTNVEETPNVNCEKQQKDDRTRTASTSLKRVRPSHTVRNKSKKLEIREPAGNERSKAKANKAPKDVSRRKDKQIMVEEAVSSEIAGVAEDTPPAATKKRKGDNVPSESIDPDMSEPQPKKARKSRLMSDLVGGAKRKASAGRKPVRGRKGKMLPQASRKLSCGSESTESGSERDPIKGKQRNKKFQVVDVSDTDHGDSSFLSVPCPPSKKRTKRKQIVAKRNSNKVVADKAKSTGTDEGTLVKPRTGPSTNAISQPTLDLSNEVDDRLAENDHGSSSKSNTGEVRTGLDLVDLNSNNTEAADRSCVLQKDDASVAKRKGKGIMVEEHQEAPRSQSQDTDESTEEEIEIAQLILALDKEEVVVIKEPTQETTPPKPLLIDLNETYVENGVLVVEDDDDNSCTPSQPEPVESNVRQEEEPFQIGNTPPDFFAYHAPSPAGNLPPPPPTQEYRASSSYGYGYGPTRLSGHNSQWPYPSPFQAFGGFDARQSAPHQYQEAAALLVWRSSMIPPHDHHHRPFSYNMDQSTNHHGMFSQASSSSRNPWSLNSVASNGMQKCGSHYPEYSFGYNHGAAGFNGGRSVDPFNQNSMPTLPLYSRIDPRLGLDIPTDRQVNANFTKRHFPPPVNQHQQRMDLQRGDSSKKPYFGNRLETSRSVFQQPSSLSFQAKRNDTTAPSVFPTITEDGRFLPPGASNSTRLPVKSQVVGEREKKLTGKSIVLSDVDAAMRNSAGKIVCTVNKNPADFTTVEPGNGYMLTGEHLAPSEELLEPKSPTYKRRRASSSKQEALKQSKKPAGPSTDNTSERRDLSRGRGTERETRREE</sequence>
<feature type="compositionally biased region" description="Basic residues" evidence="1">
    <location>
        <begin position="432"/>
        <end position="442"/>
    </location>
</feature>
<feature type="compositionally biased region" description="Basic and acidic residues" evidence="1">
    <location>
        <begin position="1022"/>
        <end position="1042"/>
    </location>
</feature>
<dbReference type="GO" id="GO:0009910">
    <property type="term" value="P:negative regulation of flower development"/>
    <property type="evidence" value="ECO:0007669"/>
    <property type="project" value="InterPro"/>
</dbReference>